<dbReference type="Pfam" id="PF02368">
    <property type="entry name" value="Big_2"/>
    <property type="match status" value="1"/>
</dbReference>
<dbReference type="SUPFAM" id="SSF49373">
    <property type="entry name" value="Invasin/intimin cell-adhesion fragments"/>
    <property type="match status" value="1"/>
</dbReference>
<name>A0A2D6LPL8_9ARCH</name>
<evidence type="ECO:0000313" key="3">
    <source>
        <dbReference type="EMBL" id="MAG18048.1"/>
    </source>
</evidence>
<dbReference type="EMBL" id="NZBD01000004">
    <property type="protein sequence ID" value="MAG18048.1"/>
    <property type="molecule type" value="Genomic_DNA"/>
</dbReference>
<sequence>LSDTTNAHVQTPDGSYPVAVSISNGGTTFCYTIPGECPEIGIASISGQQGATVNSVTNAHIAEYNTYNTKICCGTLPPEPATGCILTLAETIIEETQTTQATAICYAEGEIETICPTLTFSSDATAIASVDATGLVTGNTAGSTNINAAGTGIGTCSTAITVETSTTLQTCPDDESPTEVVCNCFGSTLLPGETCFGGGAGTEDFILVKDLVIDPTEYIRNADPAQTVTLNFNVYLKEPHASPATTITVSAGGTTMNSNSVSLTEGDNLQEVTLNVDDLSGGLVTLVVNASPLSGENHLVNNSASRTITIVDAGDLPGGGTTATPEIPPIFIVFIALTVILLLARE</sequence>
<evidence type="ECO:0000256" key="1">
    <source>
        <dbReference type="SAM" id="Phobius"/>
    </source>
</evidence>
<keyword evidence="1" id="KW-0812">Transmembrane</keyword>
<dbReference type="InterPro" id="IPR008964">
    <property type="entry name" value="Invasin/intimin_cell_adhesion"/>
</dbReference>
<feature type="domain" description="BIG2" evidence="2">
    <location>
        <begin position="82"/>
        <end position="148"/>
    </location>
</feature>
<proteinExistence type="predicted"/>
<protein>
    <recommendedName>
        <fullName evidence="2">BIG2 domain-containing protein</fullName>
    </recommendedName>
</protein>
<evidence type="ECO:0000313" key="4">
    <source>
        <dbReference type="Proteomes" id="UP000226712"/>
    </source>
</evidence>
<feature type="transmembrane region" description="Helical" evidence="1">
    <location>
        <begin position="327"/>
        <end position="344"/>
    </location>
</feature>
<feature type="non-terminal residue" evidence="3">
    <location>
        <position position="1"/>
    </location>
</feature>
<evidence type="ECO:0000259" key="2">
    <source>
        <dbReference type="Pfam" id="PF02368"/>
    </source>
</evidence>
<dbReference type="AlphaFoldDB" id="A0A2D6LPL8"/>
<comment type="caution">
    <text evidence="3">The sequence shown here is derived from an EMBL/GenBank/DDBJ whole genome shotgun (WGS) entry which is preliminary data.</text>
</comment>
<dbReference type="Gene3D" id="2.60.40.1080">
    <property type="match status" value="1"/>
</dbReference>
<keyword evidence="1" id="KW-1133">Transmembrane helix</keyword>
<gene>
    <name evidence="3" type="ORF">CL944_01075</name>
</gene>
<dbReference type="InterPro" id="IPR003343">
    <property type="entry name" value="Big_2"/>
</dbReference>
<dbReference type="Proteomes" id="UP000226712">
    <property type="component" value="Unassembled WGS sequence"/>
</dbReference>
<reference evidence="4" key="1">
    <citation type="submission" date="2017-09" db="EMBL/GenBank/DDBJ databases">
        <title>The Reconstruction of 2,631 Draft Metagenome-Assembled Genomes from the Global Oceans.</title>
        <authorList>
            <person name="Tully B.J."/>
            <person name="Graham E.D."/>
            <person name="Heidelberg J.F."/>
        </authorList>
    </citation>
    <scope>NUCLEOTIDE SEQUENCE [LARGE SCALE GENOMIC DNA]</scope>
</reference>
<keyword evidence="1" id="KW-0472">Membrane</keyword>
<accession>A0A2D6LPL8</accession>
<organism evidence="3 4">
    <name type="scientific">Candidatus Iainarchaeum sp</name>
    <dbReference type="NCBI Taxonomy" id="3101447"/>
    <lineage>
        <taxon>Archaea</taxon>
        <taxon>Candidatus Iainarchaeota</taxon>
        <taxon>Candidatus Iainarchaeia</taxon>
        <taxon>Candidatus Iainarchaeales</taxon>
        <taxon>Candidatus Iainarchaeaceae</taxon>
        <taxon>Candidatus Iainarchaeum</taxon>
    </lineage>
</organism>